<dbReference type="AlphaFoldDB" id="A0A0F9R021"/>
<gene>
    <name evidence="2" type="ORF">LCGC14_0952820</name>
</gene>
<feature type="transmembrane region" description="Helical" evidence="1">
    <location>
        <begin position="6"/>
        <end position="35"/>
    </location>
</feature>
<accession>A0A0F9R021</accession>
<keyword evidence="1" id="KW-1133">Transmembrane helix</keyword>
<sequence>MNPETLEAIIVIVAAGTIMATIIGASVIAGILIGIGLCGGRVKVKVE</sequence>
<comment type="caution">
    <text evidence="2">The sequence shown here is derived from an EMBL/GenBank/DDBJ whole genome shotgun (WGS) entry which is preliminary data.</text>
</comment>
<name>A0A0F9R021_9ZZZZ</name>
<evidence type="ECO:0000313" key="2">
    <source>
        <dbReference type="EMBL" id="KKN18721.1"/>
    </source>
</evidence>
<keyword evidence="1" id="KW-0812">Transmembrane</keyword>
<dbReference type="EMBL" id="LAZR01003401">
    <property type="protein sequence ID" value="KKN18721.1"/>
    <property type="molecule type" value="Genomic_DNA"/>
</dbReference>
<keyword evidence="1" id="KW-0472">Membrane</keyword>
<reference evidence="2" key="1">
    <citation type="journal article" date="2015" name="Nature">
        <title>Complex archaea that bridge the gap between prokaryotes and eukaryotes.</title>
        <authorList>
            <person name="Spang A."/>
            <person name="Saw J.H."/>
            <person name="Jorgensen S.L."/>
            <person name="Zaremba-Niedzwiedzka K."/>
            <person name="Martijn J."/>
            <person name="Lind A.E."/>
            <person name="van Eijk R."/>
            <person name="Schleper C."/>
            <person name="Guy L."/>
            <person name="Ettema T.J."/>
        </authorList>
    </citation>
    <scope>NUCLEOTIDE SEQUENCE</scope>
</reference>
<evidence type="ECO:0000256" key="1">
    <source>
        <dbReference type="SAM" id="Phobius"/>
    </source>
</evidence>
<organism evidence="2">
    <name type="scientific">marine sediment metagenome</name>
    <dbReference type="NCBI Taxonomy" id="412755"/>
    <lineage>
        <taxon>unclassified sequences</taxon>
        <taxon>metagenomes</taxon>
        <taxon>ecological metagenomes</taxon>
    </lineage>
</organism>
<protein>
    <submittedName>
        <fullName evidence="2">Uncharacterized protein</fullName>
    </submittedName>
</protein>
<proteinExistence type="predicted"/>